<dbReference type="InterPro" id="IPR036849">
    <property type="entry name" value="Enolase-like_C_sf"/>
</dbReference>
<protein>
    <recommendedName>
        <fullName evidence="2">Mandelate racemase/muconate lactonizing enzyme C-terminal domain-containing protein</fullName>
    </recommendedName>
</protein>
<dbReference type="InterPro" id="IPR029017">
    <property type="entry name" value="Enolase-like_N"/>
</dbReference>
<proteinExistence type="predicted"/>
<evidence type="ECO:0000313" key="1">
    <source>
        <dbReference type="EMBL" id="SVD11953.1"/>
    </source>
</evidence>
<dbReference type="Gene3D" id="3.30.390.10">
    <property type="entry name" value="Enolase-like, N-terminal domain"/>
    <property type="match status" value="1"/>
</dbReference>
<dbReference type="SUPFAM" id="SSF51604">
    <property type="entry name" value="Enolase C-terminal domain-like"/>
    <property type="match status" value="1"/>
</dbReference>
<dbReference type="Gene3D" id="3.20.20.120">
    <property type="entry name" value="Enolase-like C-terminal domain"/>
    <property type="match status" value="1"/>
</dbReference>
<dbReference type="PANTHER" id="PTHR48080">
    <property type="entry name" value="D-GALACTONATE DEHYDRATASE-RELATED"/>
    <property type="match status" value="1"/>
</dbReference>
<dbReference type="InterPro" id="IPR034593">
    <property type="entry name" value="DgoD-like"/>
</dbReference>
<accession>A0A382SQ75</accession>
<dbReference type="SUPFAM" id="SSF54826">
    <property type="entry name" value="Enolase N-terminal domain-like"/>
    <property type="match status" value="1"/>
</dbReference>
<organism evidence="1">
    <name type="scientific">marine metagenome</name>
    <dbReference type="NCBI Taxonomy" id="408172"/>
    <lineage>
        <taxon>unclassified sequences</taxon>
        <taxon>metagenomes</taxon>
        <taxon>ecological metagenomes</taxon>
    </lineage>
</organism>
<name>A0A382SQ75_9ZZZZ</name>
<dbReference type="AlphaFoldDB" id="A0A382SQ75"/>
<dbReference type="PANTHER" id="PTHR48080:SF2">
    <property type="entry name" value="D-GALACTONATE DEHYDRATASE"/>
    <property type="match status" value="1"/>
</dbReference>
<gene>
    <name evidence="1" type="ORF">METZ01_LOCUS364807</name>
</gene>
<sequence>MKIKSIDVIPIYPRLAKRYENRKIDLYGIDARTVFRITTDDGIVGYGDQRVRPWGQPDPSVVEPLIGRNPFDFLNSGQSHAGALTCALYDVMGKHLDVPAHRLMGEKRRDAIPVAAWTRPASPEHFRDEIKRAAAQGYLIFKVHTSVHHDVFEQTRLAAEVAPEGFKIHYDFNHNRTLAAVLPIIAELERNHPIVGYIEDPMV</sequence>
<reference evidence="1" key="1">
    <citation type="submission" date="2018-05" db="EMBL/GenBank/DDBJ databases">
        <authorList>
            <person name="Lanie J.A."/>
            <person name="Ng W.-L."/>
            <person name="Kazmierczak K.M."/>
            <person name="Andrzejewski T.M."/>
            <person name="Davidsen T.M."/>
            <person name="Wayne K.J."/>
            <person name="Tettelin H."/>
            <person name="Glass J.I."/>
            <person name="Rusch D."/>
            <person name="Podicherti R."/>
            <person name="Tsui H.-C.T."/>
            <person name="Winkler M.E."/>
        </authorList>
    </citation>
    <scope>NUCLEOTIDE SEQUENCE</scope>
</reference>
<dbReference type="EMBL" id="UINC01130715">
    <property type="protein sequence ID" value="SVD11953.1"/>
    <property type="molecule type" value="Genomic_DNA"/>
</dbReference>
<evidence type="ECO:0008006" key="2">
    <source>
        <dbReference type="Google" id="ProtNLM"/>
    </source>
</evidence>
<feature type="non-terminal residue" evidence="1">
    <location>
        <position position="203"/>
    </location>
</feature>